<evidence type="ECO:0000256" key="5">
    <source>
        <dbReference type="ARBA" id="ARBA00007837"/>
    </source>
</evidence>
<dbReference type="SUPFAM" id="SSF47831">
    <property type="entry name" value="Enzyme I of the PEP:sugar phosphotransferase system HPr-binding (sub)domain"/>
    <property type="match status" value="1"/>
</dbReference>
<dbReference type="GO" id="GO:0009401">
    <property type="term" value="P:phosphoenolpyruvate-dependent sugar phosphotransferase system"/>
    <property type="evidence" value="ECO:0007669"/>
    <property type="project" value="UniProtKB-KW"/>
</dbReference>
<evidence type="ECO:0000256" key="4">
    <source>
        <dbReference type="ARBA" id="ARBA00004496"/>
    </source>
</evidence>
<evidence type="ECO:0000256" key="13">
    <source>
        <dbReference type="ARBA" id="ARBA00022723"/>
    </source>
</evidence>
<evidence type="ECO:0000259" key="22">
    <source>
        <dbReference type="Pfam" id="PF00391"/>
    </source>
</evidence>
<evidence type="ECO:0000313" key="25">
    <source>
        <dbReference type="EMBL" id="AKJ64059.1"/>
    </source>
</evidence>
<evidence type="ECO:0000256" key="11">
    <source>
        <dbReference type="ARBA" id="ARBA00022679"/>
    </source>
</evidence>
<dbReference type="GO" id="GO:0046872">
    <property type="term" value="F:metal ion binding"/>
    <property type="evidence" value="ECO:0007669"/>
    <property type="project" value="UniProtKB-KW"/>
</dbReference>
<comment type="subcellular location">
    <subcellularLocation>
        <location evidence="4 17">Cytoplasm</location>
    </subcellularLocation>
</comment>
<protein>
    <recommendedName>
        <fullName evidence="7 17">Phosphoenolpyruvate-protein phosphotransferase</fullName>
        <ecNumber evidence="6 17">2.7.3.9</ecNumber>
    </recommendedName>
    <alternativeName>
        <fullName evidence="16 17">Phosphotransferase system, enzyme I</fullName>
    </alternativeName>
</protein>
<dbReference type="InterPro" id="IPR015813">
    <property type="entry name" value="Pyrv/PenolPyrv_kinase-like_dom"/>
</dbReference>
<feature type="active site" description="Tele-phosphohistidine intermediate" evidence="18">
    <location>
        <position position="201"/>
    </location>
</feature>
<dbReference type="Gene3D" id="3.50.30.10">
    <property type="entry name" value="Phosphohistidine domain"/>
    <property type="match status" value="1"/>
</dbReference>
<dbReference type="EC" id="2.7.3.9" evidence="6 17"/>
<dbReference type="PANTHER" id="PTHR46244:SF3">
    <property type="entry name" value="PHOSPHOENOLPYRUVATE-PROTEIN PHOSPHOTRANSFERASE"/>
    <property type="match status" value="1"/>
</dbReference>
<evidence type="ECO:0000256" key="15">
    <source>
        <dbReference type="ARBA" id="ARBA00022842"/>
    </source>
</evidence>
<keyword evidence="12 17" id="KW-0598">Phosphotransferase system</keyword>
<dbReference type="RefSeq" id="WP_052881426.1">
    <property type="nucleotide sequence ID" value="NZ_CP010904.1"/>
</dbReference>
<evidence type="ECO:0000259" key="24">
    <source>
        <dbReference type="Pfam" id="PF05524"/>
    </source>
</evidence>
<keyword evidence="10 17" id="KW-0762">Sugar transport</keyword>
<feature type="active site" description="Proton donor" evidence="18">
    <location>
        <position position="514"/>
    </location>
</feature>
<dbReference type="InterPro" id="IPR036618">
    <property type="entry name" value="PtsI_HPr-bd_sf"/>
</dbReference>
<dbReference type="Gene3D" id="1.10.274.10">
    <property type="entry name" value="PtsI, HPr-binding domain"/>
    <property type="match status" value="1"/>
</dbReference>
<dbReference type="Proteomes" id="UP000035268">
    <property type="component" value="Chromosome"/>
</dbReference>
<evidence type="ECO:0000256" key="12">
    <source>
        <dbReference type="ARBA" id="ARBA00022683"/>
    </source>
</evidence>
<proteinExistence type="inferred from homology"/>
<evidence type="ECO:0000256" key="2">
    <source>
        <dbReference type="ARBA" id="ARBA00001946"/>
    </source>
</evidence>
<feature type="binding site" evidence="19">
    <location>
        <begin position="466"/>
        <end position="467"/>
    </location>
    <ligand>
        <name>phosphoenolpyruvate</name>
        <dbReference type="ChEBI" id="CHEBI:58702"/>
    </ligand>
</feature>
<feature type="binding site" evidence="19">
    <location>
        <position position="477"/>
    </location>
    <ligand>
        <name>phosphoenolpyruvate</name>
        <dbReference type="ChEBI" id="CHEBI:58702"/>
    </ligand>
</feature>
<dbReference type="InterPro" id="IPR050499">
    <property type="entry name" value="PEP-utilizing_PTS_enzyme"/>
</dbReference>
<dbReference type="InterPro" id="IPR000121">
    <property type="entry name" value="PEP_util_C"/>
</dbReference>
<dbReference type="PATRIC" id="fig|1609981.3.peg.828"/>
<dbReference type="Pfam" id="PF02896">
    <property type="entry name" value="PEP-utilizers_C"/>
    <property type="match status" value="1"/>
</dbReference>
<keyword evidence="8 17" id="KW-0813">Transport</keyword>
<gene>
    <name evidence="25" type="primary">ptsI_1</name>
    <name evidence="25" type="ORF">L21SP4_00794</name>
</gene>
<evidence type="ECO:0000259" key="23">
    <source>
        <dbReference type="Pfam" id="PF02896"/>
    </source>
</evidence>
<evidence type="ECO:0000256" key="9">
    <source>
        <dbReference type="ARBA" id="ARBA00022490"/>
    </source>
</evidence>
<evidence type="ECO:0000256" key="6">
    <source>
        <dbReference type="ARBA" id="ARBA00012232"/>
    </source>
</evidence>
<dbReference type="PIRSF" id="PIRSF000732">
    <property type="entry name" value="PTS_enzyme_I"/>
    <property type="match status" value="1"/>
</dbReference>
<dbReference type="InterPro" id="IPR036637">
    <property type="entry name" value="Phosphohistidine_dom_sf"/>
</dbReference>
<evidence type="ECO:0000256" key="1">
    <source>
        <dbReference type="ARBA" id="ARBA00000683"/>
    </source>
</evidence>
<dbReference type="GO" id="GO:0016301">
    <property type="term" value="F:kinase activity"/>
    <property type="evidence" value="ECO:0007669"/>
    <property type="project" value="UniProtKB-KW"/>
</dbReference>
<dbReference type="InterPro" id="IPR023151">
    <property type="entry name" value="PEP_util_CS"/>
</dbReference>
<evidence type="ECO:0000256" key="7">
    <source>
        <dbReference type="ARBA" id="ARBA00016544"/>
    </source>
</evidence>
<feature type="domain" description="PEP-utilising enzyme mobile" evidence="22">
    <location>
        <begin position="165"/>
        <end position="237"/>
    </location>
</feature>
<feature type="binding site" evidence="20">
    <location>
        <position position="443"/>
    </location>
    <ligand>
        <name>Mg(2+)</name>
        <dbReference type="ChEBI" id="CHEBI:18420"/>
    </ligand>
</feature>
<dbReference type="PROSITE" id="PS00742">
    <property type="entry name" value="PEP_ENZYMES_2"/>
    <property type="match status" value="1"/>
</dbReference>
<comment type="cofactor">
    <cofactor evidence="2 17 20">
        <name>Mg(2+)</name>
        <dbReference type="ChEBI" id="CHEBI:18420"/>
    </cofactor>
</comment>
<dbReference type="SUPFAM" id="SSF51621">
    <property type="entry name" value="Phosphoenolpyruvate/pyruvate domain"/>
    <property type="match status" value="1"/>
</dbReference>
<dbReference type="InterPro" id="IPR040442">
    <property type="entry name" value="Pyrv_kinase-like_dom_sf"/>
</dbReference>
<comment type="function">
    <text evidence="3 17">General (non sugar-specific) component of the phosphoenolpyruvate-dependent sugar phosphotransferase system (sugar PTS). This major carbohydrate active-transport system catalyzes the phosphorylation of incoming sugar substrates concomitantly with their translocation across the cell membrane. Enzyme I transfers the phosphoryl group from phosphoenolpyruvate (PEP) to the phosphoryl carrier protein (HPr).</text>
</comment>
<dbReference type="Gene3D" id="3.20.20.60">
    <property type="entry name" value="Phosphoenolpyruvate-binding domains"/>
    <property type="match status" value="1"/>
</dbReference>
<evidence type="ECO:0000256" key="8">
    <source>
        <dbReference type="ARBA" id="ARBA00022448"/>
    </source>
</evidence>
<accession>A0A0G3EIR6</accession>
<dbReference type="AlphaFoldDB" id="A0A0G3EIR6"/>
<evidence type="ECO:0000256" key="19">
    <source>
        <dbReference type="PIRSR" id="PIRSR000732-2"/>
    </source>
</evidence>
<dbReference type="SUPFAM" id="SSF52009">
    <property type="entry name" value="Phosphohistidine domain"/>
    <property type="match status" value="1"/>
</dbReference>
<keyword evidence="21" id="KW-0175">Coiled coil</keyword>
<feature type="coiled-coil region" evidence="21">
    <location>
        <begin position="52"/>
        <end position="118"/>
    </location>
</feature>
<name>A0A0G3EIR6_9BACT</name>
<organism evidence="25 26">
    <name type="scientific">Kiritimatiella glycovorans</name>
    <dbReference type="NCBI Taxonomy" id="1307763"/>
    <lineage>
        <taxon>Bacteria</taxon>
        <taxon>Pseudomonadati</taxon>
        <taxon>Kiritimatiellota</taxon>
        <taxon>Kiritimatiellia</taxon>
        <taxon>Kiritimatiellales</taxon>
        <taxon>Kiritimatiellaceae</taxon>
        <taxon>Kiritimatiella</taxon>
    </lineage>
</organism>
<dbReference type="STRING" id="1307763.L21SP4_00794"/>
<dbReference type="KEGG" id="vbl:L21SP4_00794"/>
<evidence type="ECO:0000256" key="20">
    <source>
        <dbReference type="PIRSR" id="PIRSR000732-3"/>
    </source>
</evidence>
<keyword evidence="11 17" id="KW-0808">Transferase</keyword>
<keyword evidence="25" id="KW-0670">Pyruvate</keyword>
<evidence type="ECO:0000256" key="3">
    <source>
        <dbReference type="ARBA" id="ARBA00002728"/>
    </source>
</evidence>
<evidence type="ECO:0000256" key="14">
    <source>
        <dbReference type="ARBA" id="ARBA00022777"/>
    </source>
</evidence>
<feature type="binding site" evidence="19">
    <location>
        <position position="344"/>
    </location>
    <ligand>
        <name>phosphoenolpyruvate</name>
        <dbReference type="ChEBI" id="CHEBI:58702"/>
    </ligand>
</feature>
<dbReference type="InterPro" id="IPR008731">
    <property type="entry name" value="PTS_EIN"/>
</dbReference>
<dbReference type="PANTHER" id="PTHR46244">
    <property type="entry name" value="PHOSPHOENOLPYRUVATE-PROTEIN PHOSPHOTRANSFERASE"/>
    <property type="match status" value="1"/>
</dbReference>
<evidence type="ECO:0000256" key="10">
    <source>
        <dbReference type="ARBA" id="ARBA00022597"/>
    </source>
</evidence>
<reference evidence="26" key="1">
    <citation type="submission" date="2015-02" db="EMBL/GenBank/DDBJ databases">
        <title>Description and complete genome sequence of the first cultured representative of the subdivision 5 of the Verrucomicrobia phylum.</title>
        <authorList>
            <person name="Spring S."/>
            <person name="Bunk B."/>
            <person name="Sproer C."/>
            <person name="Klenk H.-P."/>
        </authorList>
    </citation>
    <scope>NUCLEOTIDE SEQUENCE [LARGE SCALE GENOMIC DNA]</scope>
    <source>
        <strain evidence="26">L21-Fru-AB</strain>
    </source>
</reference>
<keyword evidence="26" id="KW-1185">Reference proteome</keyword>
<evidence type="ECO:0000256" key="21">
    <source>
        <dbReference type="SAM" id="Coils"/>
    </source>
</evidence>
<evidence type="ECO:0000256" key="17">
    <source>
        <dbReference type="PIRNR" id="PIRNR000732"/>
    </source>
</evidence>
<dbReference type="InterPro" id="IPR024692">
    <property type="entry name" value="PTS_EI"/>
</dbReference>
<dbReference type="InterPro" id="IPR006318">
    <property type="entry name" value="PTS_EI-like"/>
</dbReference>
<dbReference type="Pfam" id="PF05524">
    <property type="entry name" value="PEP-utilisers_N"/>
    <property type="match status" value="1"/>
</dbReference>
<dbReference type="EMBL" id="CP010904">
    <property type="protein sequence ID" value="AKJ64059.1"/>
    <property type="molecule type" value="Genomic_DNA"/>
</dbReference>
<dbReference type="NCBIfam" id="TIGR01417">
    <property type="entry name" value="PTS_I_fam"/>
    <property type="match status" value="1"/>
</dbReference>
<sequence length="593" mass="66605">MTSSKQQGRRETVLRGIGVAPGVVSGEVRLIRPEKVEPPERNLAKSEIPKEIERFEEALSQTREQLHRIQSELSQALGREDASIFDAHLMVADDRSFIEEVIREIKEQRRNVESVLVQVSGKYADVLSGVEDQYLSERAADVKDVTQRILRNLMNLSETSLRDLKEPCVVVAPDLSPSDTATIDREVVRGFATNLGSSTSHTAIMAQTMEIPAVVGLHDVTRRVAHGDRVLIDGGKGLFIINPTAKRMKEYGKRAEEQRHILHELEQLREQPAKTADGYAVRLSANIEWAEELRLLRKHGASGVGLFRSEYLFLNRAEPPSEDSQADVYGSVARELAPEPVVIRTLDVGGDRILPSEQTSNELNPFLGWRAIRFCLDRPDIFRPQLRAILRASRHGNVRIMYPMVCCTKELKAANRMLEKCKDELRDEGVEFDENIPVGVMIEIPSAALCAELFAPHVDFFSLGTNDLIQYTLAVDRVNDHVSHLYEPTHLAILKLLQYVVEAGHKNDIWVSICGEMAGDPVLAPLLIGLGIDELSVTPILAPMIKDVIRKLKYSDARELAQKCMQYRSPVTVRRRCRELTREIAGEVLELLD</sequence>
<feature type="domain" description="Phosphotransferase system enzyme I N-terminal" evidence="24">
    <location>
        <begin position="15"/>
        <end position="138"/>
    </location>
</feature>
<dbReference type="Pfam" id="PF00391">
    <property type="entry name" value="PEP-utilizers"/>
    <property type="match status" value="1"/>
</dbReference>
<feature type="binding site" evidence="20">
    <location>
        <position position="467"/>
    </location>
    <ligand>
        <name>Mg(2+)</name>
        <dbReference type="ChEBI" id="CHEBI:18420"/>
    </ligand>
</feature>
<keyword evidence="15 17" id="KW-0460">Magnesium</keyword>
<keyword evidence="14 17" id="KW-0418">Kinase</keyword>
<comment type="similarity">
    <text evidence="5 17">Belongs to the PEP-utilizing enzyme family.</text>
</comment>
<dbReference type="PRINTS" id="PR01736">
    <property type="entry name" value="PHPHTRNFRASE"/>
</dbReference>
<keyword evidence="9 17" id="KW-0963">Cytoplasm</keyword>
<comment type="catalytic activity">
    <reaction evidence="1 17">
        <text>L-histidyl-[protein] + phosphoenolpyruvate = N(pros)-phospho-L-histidyl-[protein] + pyruvate</text>
        <dbReference type="Rhea" id="RHEA:23880"/>
        <dbReference type="Rhea" id="RHEA-COMP:9745"/>
        <dbReference type="Rhea" id="RHEA-COMP:9746"/>
        <dbReference type="ChEBI" id="CHEBI:15361"/>
        <dbReference type="ChEBI" id="CHEBI:29979"/>
        <dbReference type="ChEBI" id="CHEBI:58702"/>
        <dbReference type="ChEBI" id="CHEBI:64837"/>
        <dbReference type="EC" id="2.7.3.9"/>
    </reaction>
</comment>
<feature type="binding site" evidence="19">
    <location>
        <position position="308"/>
    </location>
    <ligand>
        <name>phosphoenolpyruvate</name>
        <dbReference type="ChEBI" id="CHEBI:58702"/>
    </ligand>
</feature>
<feature type="domain" description="PEP-utilising enzyme C-terminal" evidence="23">
    <location>
        <begin position="264"/>
        <end position="553"/>
    </location>
</feature>
<evidence type="ECO:0000313" key="26">
    <source>
        <dbReference type="Proteomes" id="UP000035268"/>
    </source>
</evidence>
<feature type="coiled-coil region" evidence="21">
    <location>
        <begin position="404"/>
        <end position="431"/>
    </location>
</feature>
<reference evidence="25 26" key="2">
    <citation type="journal article" date="2016" name="ISME J.">
        <title>Characterization of the first cultured representative of Verrucomicrobia subdivision 5 indicates the proposal of a novel phylum.</title>
        <authorList>
            <person name="Spring S."/>
            <person name="Bunk B."/>
            <person name="Sproer C."/>
            <person name="Schumann P."/>
            <person name="Rohde M."/>
            <person name="Tindall B.J."/>
            <person name="Klenk H.P."/>
        </authorList>
    </citation>
    <scope>NUCLEOTIDE SEQUENCE [LARGE SCALE GENOMIC DNA]</scope>
    <source>
        <strain evidence="25 26">L21-Fru-AB</strain>
    </source>
</reference>
<dbReference type="OrthoDB" id="9765468at2"/>
<evidence type="ECO:0000256" key="16">
    <source>
        <dbReference type="ARBA" id="ARBA00033235"/>
    </source>
</evidence>
<dbReference type="InterPro" id="IPR008279">
    <property type="entry name" value="PEP-util_enz_mobile_dom"/>
</dbReference>
<keyword evidence="13 17" id="KW-0479">Metal-binding</keyword>
<dbReference type="GO" id="GO:0005737">
    <property type="term" value="C:cytoplasm"/>
    <property type="evidence" value="ECO:0007669"/>
    <property type="project" value="UniProtKB-SubCell"/>
</dbReference>
<dbReference type="GO" id="GO:0008965">
    <property type="term" value="F:phosphoenolpyruvate-protein phosphotransferase activity"/>
    <property type="evidence" value="ECO:0007669"/>
    <property type="project" value="UniProtKB-EC"/>
</dbReference>
<evidence type="ECO:0000256" key="18">
    <source>
        <dbReference type="PIRSR" id="PIRSR000732-1"/>
    </source>
</evidence>